<dbReference type="RefSeq" id="WP_090859178.1">
    <property type="nucleotide sequence ID" value="NZ_FNJU01000017.1"/>
</dbReference>
<reference evidence="3" key="1">
    <citation type="submission" date="2016-10" db="EMBL/GenBank/DDBJ databases">
        <authorList>
            <person name="Varghese N."/>
            <person name="Submissions S."/>
        </authorList>
    </citation>
    <scope>NUCLEOTIDE SEQUENCE [LARGE SCALE GENOMIC DNA]</scope>
    <source>
        <strain evidence="3">IBRC-M10078</strain>
    </source>
</reference>
<dbReference type="AlphaFoldDB" id="A0A1H0WVQ9"/>
<keyword evidence="1" id="KW-0732">Signal</keyword>
<gene>
    <name evidence="2" type="ORF">SAMN05216565_11720</name>
</gene>
<dbReference type="EMBL" id="FNJU01000017">
    <property type="protein sequence ID" value="SDP94854.1"/>
    <property type="molecule type" value="Genomic_DNA"/>
</dbReference>
<evidence type="ECO:0000313" key="2">
    <source>
        <dbReference type="EMBL" id="SDP94854.1"/>
    </source>
</evidence>
<dbReference type="PROSITE" id="PS51257">
    <property type="entry name" value="PROKAR_LIPOPROTEIN"/>
    <property type="match status" value="1"/>
</dbReference>
<proteinExistence type="predicted"/>
<name>A0A1H0WVQ9_9BACI</name>
<dbReference type="Proteomes" id="UP000199159">
    <property type="component" value="Unassembled WGS sequence"/>
</dbReference>
<evidence type="ECO:0000313" key="3">
    <source>
        <dbReference type="Proteomes" id="UP000199159"/>
    </source>
</evidence>
<organism evidence="2 3">
    <name type="scientific">Litchfieldia salsa</name>
    <dbReference type="NCBI Taxonomy" id="930152"/>
    <lineage>
        <taxon>Bacteria</taxon>
        <taxon>Bacillati</taxon>
        <taxon>Bacillota</taxon>
        <taxon>Bacilli</taxon>
        <taxon>Bacillales</taxon>
        <taxon>Bacillaceae</taxon>
        <taxon>Litchfieldia</taxon>
    </lineage>
</organism>
<dbReference type="OrthoDB" id="2837979at2"/>
<feature type="signal peptide" evidence="1">
    <location>
        <begin position="1"/>
        <end position="17"/>
    </location>
</feature>
<feature type="chain" id="PRO_5038806814" evidence="1">
    <location>
        <begin position="18"/>
        <end position="211"/>
    </location>
</feature>
<accession>A0A1H0WVQ9</accession>
<sequence length="211" mass="23828">MRAFVYFIIPIMFILVACTNTNTPRSDYTSEYKEDEASEGTVVEGKFNLSTYRPEIDTVRTYSNAGEEIYVHKIVAANEELIQMTIYLSGAPTTQVYRWTEDEIVLIYEDSTLSNHSEDILDDVPTTSAVETVFNLKGDADWELVDTNQTLNVPYGAYRDVIVARKVTDEVEGAETIHTRYYAPGLGLVKETYEVKGDRGYSDGAELEKVE</sequence>
<evidence type="ECO:0000256" key="1">
    <source>
        <dbReference type="SAM" id="SignalP"/>
    </source>
</evidence>
<dbReference type="STRING" id="930152.SAMN05216565_11720"/>
<protein>
    <submittedName>
        <fullName evidence="2">Uncharacterized protein</fullName>
    </submittedName>
</protein>
<keyword evidence="3" id="KW-1185">Reference proteome</keyword>